<dbReference type="EMBL" id="JAMTCG010000006">
    <property type="protein sequence ID" value="MCP2162116.1"/>
    <property type="molecule type" value="Genomic_DNA"/>
</dbReference>
<dbReference type="HAMAP" id="MF_00163">
    <property type="entry name" value="Pep_deformylase"/>
    <property type="match status" value="1"/>
</dbReference>
<keyword evidence="9" id="KW-1185">Reference proteome</keyword>
<dbReference type="PRINTS" id="PR01576">
    <property type="entry name" value="PDEFORMYLASE"/>
</dbReference>
<feature type="compositionally biased region" description="Low complexity" evidence="7">
    <location>
        <begin position="210"/>
        <end position="222"/>
    </location>
</feature>
<dbReference type="NCBIfam" id="NF009483">
    <property type="entry name" value="PRK12846.1-4"/>
    <property type="match status" value="1"/>
</dbReference>
<evidence type="ECO:0000256" key="1">
    <source>
        <dbReference type="ARBA" id="ARBA00010759"/>
    </source>
</evidence>
<feature type="binding site" evidence="6">
    <location>
        <position position="185"/>
    </location>
    <ligand>
        <name>Fe cation</name>
        <dbReference type="ChEBI" id="CHEBI:24875"/>
    </ligand>
</feature>
<evidence type="ECO:0000256" key="6">
    <source>
        <dbReference type="HAMAP-Rule" id="MF_00163"/>
    </source>
</evidence>
<comment type="similarity">
    <text evidence="1 6">Belongs to the polypeptide deformylase family.</text>
</comment>
<name>A0ABT1H4K5_9NOCA</name>
<dbReference type="EC" id="3.5.1.88" evidence="6"/>
<keyword evidence="4 6" id="KW-0648">Protein biosynthesis</keyword>
<dbReference type="PANTHER" id="PTHR10458:SF2">
    <property type="entry name" value="PEPTIDE DEFORMYLASE, MITOCHONDRIAL"/>
    <property type="match status" value="1"/>
</dbReference>
<dbReference type="Pfam" id="PF01327">
    <property type="entry name" value="Pep_deformylase"/>
    <property type="match status" value="1"/>
</dbReference>
<evidence type="ECO:0000313" key="9">
    <source>
        <dbReference type="Proteomes" id="UP001205740"/>
    </source>
</evidence>
<dbReference type="Gene3D" id="3.90.45.10">
    <property type="entry name" value="Peptide deformylase"/>
    <property type="match status" value="1"/>
</dbReference>
<proteinExistence type="inferred from homology"/>
<keyword evidence="2 6" id="KW-0479">Metal-binding</keyword>
<comment type="catalytic activity">
    <reaction evidence="6">
        <text>N-terminal N-formyl-L-methionyl-[peptide] + H2O = N-terminal L-methionyl-[peptide] + formate</text>
        <dbReference type="Rhea" id="RHEA:24420"/>
        <dbReference type="Rhea" id="RHEA-COMP:10639"/>
        <dbReference type="Rhea" id="RHEA-COMP:10640"/>
        <dbReference type="ChEBI" id="CHEBI:15377"/>
        <dbReference type="ChEBI" id="CHEBI:15740"/>
        <dbReference type="ChEBI" id="CHEBI:49298"/>
        <dbReference type="ChEBI" id="CHEBI:64731"/>
        <dbReference type="EC" id="3.5.1.88"/>
    </reaction>
</comment>
<comment type="cofactor">
    <cofactor evidence="6">
        <name>Fe(2+)</name>
        <dbReference type="ChEBI" id="CHEBI:29033"/>
    </cofactor>
    <text evidence="6">Binds 1 Fe(2+) ion.</text>
</comment>
<gene>
    <name evidence="6" type="primary">def</name>
    <name evidence="8" type="ORF">LX12_003320</name>
</gene>
<dbReference type="SUPFAM" id="SSF56420">
    <property type="entry name" value="Peptide deformylase"/>
    <property type="match status" value="1"/>
</dbReference>
<comment type="function">
    <text evidence="6">Removes the formyl group from the N-terminal Met of newly synthesized proteins. Requires at least a dipeptide for an efficient rate of reaction. N-terminal L-methionine is a prerequisite for activity but the enzyme has broad specificity at other positions.</text>
</comment>
<keyword evidence="5 6" id="KW-0408">Iron</keyword>
<dbReference type="InterPro" id="IPR023635">
    <property type="entry name" value="Peptide_deformylase"/>
</dbReference>
<feature type="region of interest" description="Disordered" evidence="7">
    <location>
        <begin position="210"/>
        <end position="238"/>
    </location>
</feature>
<organism evidence="8 9">
    <name type="scientific">Williamsia serinedens</name>
    <dbReference type="NCBI Taxonomy" id="391736"/>
    <lineage>
        <taxon>Bacteria</taxon>
        <taxon>Bacillati</taxon>
        <taxon>Actinomycetota</taxon>
        <taxon>Actinomycetes</taxon>
        <taxon>Mycobacteriales</taxon>
        <taxon>Nocardiaceae</taxon>
        <taxon>Williamsia</taxon>
    </lineage>
</organism>
<evidence type="ECO:0000256" key="2">
    <source>
        <dbReference type="ARBA" id="ARBA00022723"/>
    </source>
</evidence>
<feature type="binding site" evidence="6">
    <location>
        <position position="181"/>
    </location>
    <ligand>
        <name>Fe cation</name>
        <dbReference type="ChEBI" id="CHEBI:24875"/>
    </ligand>
</feature>
<dbReference type="PANTHER" id="PTHR10458">
    <property type="entry name" value="PEPTIDE DEFORMYLASE"/>
    <property type="match status" value="1"/>
</dbReference>
<evidence type="ECO:0000256" key="5">
    <source>
        <dbReference type="ARBA" id="ARBA00023004"/>
    </source>
</evidence>
<comment type="caution">
    <text evidence="8">The sequence shown here is derived from an EMBL/GenBank/DDBJ whole genome shotgun (WGS) entry which is preliminary data.</text>
</comment>
<reference evidence="8 9" key="1">
    <citation type="submission" date="2022-06" db="EMBL/GenBank/DDBJ databases">
        <title>Genomic Encyclopedia of Archaeal and Bacterial Type Strains, Phase II (KMG-II): from individual species to whole genera.</title>
        <authorList>
            <person name="Goeker M."/>
        </authorList>
    </citation>
    <scope>NUCLEOTIDE SEQUENCE [LARGE SCALE GENOMIC DNA]</scope>
    <source>
        <strain evidence="8 9">DSM 45037</strain>
    </source>
</reference>
<dbReference type="CDD" id="cd00487">
    <property type="entry name" value="Pep_deformylase"/>
    <property type="match status" value="1"/>
</dbReference>
<protein>
    <recommendedName>
        <fullName evidence="6">Peptide deformylase</fullName>
        <shortName evidence="6">PDF</shortName>
        <ecNumber evidence="6">3.5.1.88</ecNumber>
    </recommendedName>
    <alternativeName>
        <fullName evidence="6">Polypeptide deformylase</fullName>
    </alternativeName>
</protein>
<evidence type="ECO:0000256" key="4">
    <source>
        <dbReference type="ARBA" id="ARBA00022917"/>
    </source>
</evidence>
<evidence type="ECO:0000313" key="8">
    <source>
        <dbReference type="EMBL" id="MCP2162116.1"/>
    </source>
</evidence>
<dbReference type="Proteomes" id="UP001205740">
    <property type="component" value="Unassembled WGS sequence"/>
</dbReference>
<accession>A0ABT1H4K5</accession>
<keyword evidence="3 6" id="KW-0378">Hydrolase</keyword>
<sequence length="238" mass="25461">MCFTDHLSTVGGGFPGAPCRADAPDVPSNLPRMAILPICIVGEPVLHEPTATVELDADGRPPADVVALIDDMYETMDAAHGVGLAANQVGVGRRFFVYDCPSGETRASTRRRGEVINPVLETSEIPETMPDPDDDEEGCLSVPGEQFPTGRADWARVTGVDRTGAEVVVEGTGFFARMLQHETGHLDGKLYVDVLIGRNARAAKKAIKRNGWGTPGLTWTPGEDPDPFGHDDPDDADE</sequence>
<feature type="binding site" evidence="6">
    <location>
        <position position="139"/>
    </location>
    <ligand>
        <name>Fe cation</name>
        <dbReference type="ChEBI" id="CHEBI:24875"/>
    </ligand>
</feature>
<dbReference type="NCBIfam" id="NF001159">
    <property type="entry name" value="PRK00150.1-3"/>
    <property type="match status" value="1"/>
</dbReference>
<evidence type="ECO:0000256" key="7">
    <source>
        <dbReference type="SAM" id="MobiDB-lite"/>
    </source>
</evidence>
<feature type="active site" evidence="6">
    <location>
        <position position="182"/>
    </location>
</feature>
<dbReference type="InterPro" id="IPR036821">
    <property type="entry name" value="Peptide_deformylase_sf"/>
</dbReference>
<evidence type="ECO:0000256" key="3">
    <source>
        <dbReference type="ARBA" id="ARBA00022801"/>
    </source>
</evidence>